<dbReference type="PANTHER" id="PTHR34825:SF1">
    <property type="entry name" value="AAA-ATPASE-LIKE DOMAIN-CONTAINING PROTEIN"/>
    <property type="match status" value="1"/>
</dbReference>
<dbReference type="EMBL" id="CP069362">
    <property type="protein sequence ID" value="WGS63949.1"/>
    <property type="molecule type" value="Genomic_DNA"/>
</dbReference>
<keyword evidence="2" id="KW-0067">ATP-binding</keyword>
<protein>
    <submittedName>
        <fullName evidence="2">ATP-binding protein</fullName>
    </submittedName>
</protein>
<organism evidence="2 3">
    <name type="scientific">Marinitoga aeolica</name>
    <dbReference type="NCBI Taxonomy" id="2809031"/>
    <lineage>
        <taxon>Bacteria</taxon>
        <taxon>Thermotogati</taxon>
        <taxon>Thermotogota</taxon>
        <taxon>Thermotogae</taxon>
        <taxon>Petrotogales</taxon>
        <taxon>Petrotogaceae</taxon>
        <taxon>Marinitoga</taxon>
    </lineage>
</organism>
<dbReference type="InterPro" id="IPR018631">
    <property type="entry name" value="AAA-ATPase-like_dom"/>
</dbReference>
<dbReference type="Pfam" id="PF08011">
    <property type="entry name" value="PDDEXK_9"/>
    <property type="match status" value="1"/>
</dbReference>
<accession>A0ABY8PMT0</accession>
<keyword evidence="3" id="KW-1185">Reference proteome</keyword>
<dbReference type="GO" id="GO:0005524">
    <property type="term" value="F:ATP binding"/>
    <property type="evidence" value="ECO:0007669"/>
    <property type="project" value="UniProtKB-KW"/>
</dbReference>
<dbReference type="InterPro" id="IPR027417">
    <property type="entry name" value="P-loop_NTPase"/>
</dbReference>
<dbReference type="PANTHER" id="PTHR34825">
    <property type="entry name" value="CONSERVED PROTEIN, WITH A WEAK D-GALACTARATE DEHYDRATASE/ALTRONATE HYDROLASE DOMAIN"/>
    <property type="match status" value="1"/>
</dbReference>
<dbReference type="Proteomes" id="UP001232493">
    <property type="component" value="Chromosome"/>
</dbReference>
<evidence type="ECO:0000313" key="3">
    <source>
        <dbReference type="Proteomes" id="UP001232493"/>
    </source>
</evidence>
<proteinExistence type="predicted"/>
<sequence>MKKLPIGIQDYKKIIEGNYIYVDKTKYIYNLISSEVPIFLSRPRRFGKSLTISTLYYIFNGEKELFKDTYIYDKWEFKEYPIIRLNVLLAATDNEERFKKSLTKLIKQEGQRNNVEIIEEDYKFAFDELIIKLSKKGKVVILVDEYEKPILDNINNKEKAERYREILRDFYVTIKSRDEYIKFVFLTGITKFTKTGVFSALNNLNDISLDNDYSQMLGYTQEELESYFKEYIKETAEKLKITEKELLQEMKKYYNGFSFDGEHFVYNPFSILKFFQKKEFQNYWFESGSPSFIYEYIKGKKVTYEELTKYPVSAMDFSTREIEDAKANIFFAQAGYLTFKGIKRYGLRKKYILDYPNIEVKNSFSELILEANYGLEEIEEIENKIYEKIETNEIEEIIEEIKRIISAIPYNLHQKRESYYHSLIYTILASAGLNVTAEELTNLGRSDLVLEHNDKIYLFEIKLDKSAKEAIEQIKEKKYYEKYMSKNNEKEIYIIGINIDSEKRNIDKYIIEKI</sequence>
<dbReference type="SUPFAM" id="SSF52540">
    <property type="entry name" value="P-loop containing nucleoside triphosphate hydrolases"/>
    <property type="match status" value="1"/>
</dbReference>
<dbReference type="InterPro" id="IPR012547">
    <property type="entry name" value="PDDEXK_9"/>
</dbReference>
<feature type="domain" description="AAA-ATPase-like" evidence="1">
    <location>
        <begin position="5"/>
        <end position="198"/>
    </location>
</feature>
<evidence type="ECO:0000313" key="2">
    <source>
        <dbReference type="EMBL" id="WGS63949.1"/>
    </source>
</evidence>
<dbReference type="RefSeq" id="WP_280997224.1">
    <property type="nucleotide sequence ID" value="NZ_CP069362.1"/>
</dbReference>
<dbReference type="Pfam" id="PF09820">
    <property type="entry name" value="AAA-ATPase_like"/>
    <property type="match status" value="1"/>
</dbReference>
<gene>
    <name evidence="2" type="ORF">JRV97_06095</name>
</gene>
<name>A0ABY8PMT0_9BACT</name>
<evidence type="ECO:0000259" key="1">
    <source>
        <dbReference type="Pfam" id="PF09820"/>
    </source>
</evidence>
<keyword evidence="2" id="KW-0547">Nucleotide-binding</keyword>
<reference evidence="2 3" key="1">
    <citation type="submission" date="2021-02" db="EMBL/GenBank/DDBJ databases">
        <title>Characterization of Marinitoga sp. nov. str. BP5-C20A.</title>
        <authorList>
            <person name="Erauso G."/>
            <person name="Postec A."/>
        </authorList>
    </citation>
    <scope>NUCLEOTIDE SEQUENCE [LARGE SCALE GENOMIC DNA]</scope>
    <source>
        <strain evidence="2 3">BP5-C20A</strain>
    </source>
</reference>